<sequence>MTDNHIRRERRRKAEKEKTLQSMRAALPVYTLEEIRHLRLPFHEAMLKNLEDSGYVNTSGYIQQLFDIQHDIRESAGATSQVYSRPQLMYSKAELTDVCDGLVKVEDYHNAGDYGLECEHVLQMGVKFAFSCKEWWWLGEQLLLHALSSSTHYSHLIGHKYEALSNYSYGKFLIESYHDYDTAMKYLEVARRLSIDEQWTIRTLFPADADVLFLKVNYLIYTCLIRKVEILMKTDVIEAGKIALIAKTRASEACYPEGEITALMLKGMCDLSLNDTKNALATFTKSFYIQSKLGSQKGLCESRIHLAVAYLLDGDPELSLNTLLMLKESAEEYDLPFYLAQAYRHLGEYFLNNGEAVKATPLLVEAMKIFLERHHTKESEQVRNLQAISAGLGQIPQYIDVLSRSHEPEYMNKLIDWKDLRKPFTEDDESSIISETLSAEQVLRKSTQCLKDPVKSKSTDTECGLDKIKKSVTINSTPRVMESKNSSNDEEDEETPE</sequence>
<dbReference type="GO" id="GO:0005737">
    <property type="term" value="C:cytoplasm"/>
    <property type="evidence" value="ECO:0007669"/>
    <property type="project" value="UniProtKB-SubCell"/>
</dbReference>
<evidence type="ECO:0000256" key="2">
    <source>
        <dbReference type="ARBA" id="ARBA00022490"/>
    </source>
</evidence>
<name>A0AAV8XGQ1_9CUCU</name>
<evidence type="ECO:0000256" key="3">
    <source>
        <dbReference type="ARBA" id="ARBA00022737"/>
    </source>
</evidence>
<dbReference type="EMBL" id="JAPWTK010000578">
    <property type="protein sequence ID" value="KAJ8938201.1"/>
    <property type="molecule type" value="Genomic_DNA"/>
</dbReference>
<dbReference type="SUPFAM" id="SSF48452">
    <property type="entry name" value="TPR-like"/>
    <property type="match status" value="1"/>
</dbReference>
<proteinExistence type="predicted"/>
<comment type="caution">
    <text evidence="8">The sequence shown here is derived from an EMBL/GenBank/DDBJ whole genome shotgun (WGS) entry which is preliminary data.</text>
</comment>
<feature type="region of interest" description="Disordered" evidence="7">
    <location>
        <begin position="474"/>
        <end position="497"/>
    </location>
</feature>
<dbReference type="AlphaFoldDB" id="A0AAV8XGQ1"/>
<dbReference type="GO" id="GO:0003341">
    <property type="term" value="P:cilium movement"/>
    <property type="evidence" value="ECO:0007669"/>
    <property type="project" value="TreeGrafter"/>
</dbReference>
<keyword evidence="2" id="KW-0963">Cytoplasm</keyword>
<evidence type="ECO:0000256" key="5">
    <source>
        <dbReference type="ARBA" id="ARBA00040665"/>
    </source>
</evidence>
<evidence type="ECO:0000256" key="6">
    <source>
        <dbReference type="ARBA" id="ARBA00044739"/>
    </source>
</evidence>
<gene>
    <name evidence="8" type="ORF">NQ318_011697</name>
</gene>
<keyword evidence="3" id="KW-0677">Repeat</keyword>
<evidence type="ECO:0000256" key="7">
    <source>
        <dbReference type="SAM" id="MobiDB-lite"/>
    </source>
</evidence>
<reference evidence="8" key="1">
    <citation type="journal article" date="2023" name="Insect Mol. Biol.">
        <title>Genome sequencing provides insights into the evolution of gene families encoding plant cell wall-degrading enzymes in longhorned beetles.</title>
        <authorList>
            <person name="Shin N.R."/>
            <person name="Okamura Y."/>
            <person name="Kirsch R."/>
            <person name="Pauchet Y."/>
        </authorList>
    </citation>
    <scope>NUCLEOTIDE SEQUENCE</scope>
    <source>
        <strain evidence="8">AMC_N1</strain>
    </source>
</reference>
<accession>A0AAV8XGQ1</accession>
<dbReference type="InterPro" id="IPR051476">
    <property type="entry name" value="Bac_ResReg_Asp_Phosphatase"/>
</dbReference>
<protein>
    <recommendedName>
        <fullName evidence="5">Tetratricopeptide repeat protein 29</fullName>
    </recommendedName>
</protein>
<evidence type="ECO:0000256" key="1">
    <source>
        <dbReference type="ARBA" id="ARBA00004496"/>
    </source>
</evidence>
<dbReference type="PANTHER" id="PTHR46630:SF1">
    <property type="entry name" value="TETRATRICOPEPTIDE REPEAT PROTEIN 29"/>
    <property type="match status" value="1"/>
</dbReference>
<keyword evidence="4" id="KW-0802">TPR repeat</keyword>
<organism evidence="8 9">
    <name type="scientific">Aromia moschata</name>
    <dbReference type="NCBI Taxonomy" id="1265417"/>
    <lineage>
        <taxon>Eukaryota</taxon>
        <taxon>Metazoa</taxon>
        <taxon>Ecdysozoa</taxon>
        <taxon>Arthropoda</taxon>
        <taxon>Hexapoda</taxon>
        <taxon>Insecta</taxon>
        <taxon>Pterygota</taxon>
        <taxon>Neoptera</taxon>
        <taxon>Endopterygota</taxon>
        <taxon>Coleoptera</taxon>
        <taxon>Polyphaga</taxon>
        <taxon>Cucujiformia</taxon>
        <taxon>Chrysomeloidea</taxon>
        <taxon>Cerambycidae</taxon>
        <taxon>Cerambycinae</taxon>
        <taxon>Callichromatini</taxon>
        <taxon>Aromia</taxon>
    </lineage>
</organism>
<evidence type="ECO:0000256" key="4">
    <source>
        <dbReference type="ARBA" id="ARBA00022803"/>
    </source>
</evidence>
<dbReference type="PANTHER" id="PTHR46630">
    <property type="entry name" value="TETRATRICOPEPTIDE REPEAT PROTEIN 29"/>
    <property type="match status" value="1"/>
</dbReference>
<dbReference type="InterPro" id="IPR011990">
    <property type="entry name" value="TPR-like_helical_dom_sf"/>
</dbReference>
<keyword evidence="9" id="KW-1185">Reference proteome</keyword>
<comment type="subcellular location">
    <subcellularLocation>
        <location evidence="1">Cytoplasm</location>
    </subcellularLocation>
</comment>
<dbReference type="GO" id="GO:0005929">
    <property type="term" value="C:cilium"/>
    <property type="evidence" value="ECO:0007669"/>
    <property type="project" value="TreeGrafter"/>
</dbReference>
<comment type="function">
    <text evidence="6">Axonemal protein which is implicated in axonemal and/or peri-axonemal structure assembly and regulates flagellum assembly and beating and therefore sperm motility.</text>
</comment>
<evidence type="ECO:0000313" key="9">
    <source>
        <dbReference type="Proteomes" id="UP001162162"/>
    </source>
</evidence>
<dbReference type="Gene3D" id="1.25.40.10">
    <property type="entry name" value="Tetratricopeptide repeat domain"/>
    <property type="match status" value="1"/>
</dbReference>
<evidence type="ECO:0000313" key="8">
    <source>
        <dbReference type="EMBL" id="KAJ8938201.1"/>
    </source>
</evidence>
<dbReference type="Proteomes" id="UP001162162">
    <property type="component" value="Unassembled WGS sequence"/>
</dbReference>
<feature type="compositionally biased region" description="Acidic residues" evidence="7">
    <location>
        <begin position="488"/>
        <end position="497"/>
    </location>
</feature>